<dbReference type="EMBL" id="JAIWYP010000022">
    <property type="protein sequence ID" value="KAH3692437.1"/>
    <property type="molecule type" value="Genomic_DNA"/>
</dbReference>
<evidence type="ECO:0000313" key="3">
    <source>
        <dbReference type="Proteomes" id="UP000828390"/>
    </source>
</evidence>
<sequence length="56" mass="6689">MRSYTDSWRLFKRPAVSSLTPVIKCSRDREEDKQEEEEEKNEDVNESGFLCYQSEL</sequence>
<evidence type="ECO:0000256" key="1">
    <source>
        <dbReference type="SAM" id="MobiDB-lite"/>
    </source>
</evidence>
<evidence type="ECO:0000313" key="2">
    <source>
        <dbReference type="EMBL" id="KAH3692437.1"/>
    </source>
</evidence>
<accession>A0A9D3Y524</accession>
<gene>
    <name evidence="2" type="ORF">DPMN_194278</name>
</gene>
<keyword evidence="3" id="KW-1185">Reference proteome</keyword>
<comment type="caution">
    <text evidence="2">The sequence shown here is derived from an EMBL/GenBank/DDBJ whole genome shotgun (WGS) entry which is preliminary data.</text>
</comment>
<reference evidence="2" key="1">
    <citation type="journal article" date="2019" name="bioRxiv">
        <title>The Genome of the Zebra Mussel, Dreissena polymorpha: A Resource for Invasive Species Research.</title>
        <authorList>
            <person name="McCartney M.A."/>
            <person name="Auch B."/>
            <person name="Kono T."/>
            <person name="Mallez S."/>
            <person name="Zhang Y."/>
            <person name="Obille A."/>
            <person name="Becker A."/>
            <person name="Abrahante J.E."/>
            <person name="Garbe J."/>
            <person name="Badalamenti J.P."/>
            <person name="Herman A."/>
            <person name="Mangelson H."/>
            <person name="Liachko I."/>
            <person name="Sullivan S."/>
            <person name="Sone E.D."/>
            <person name="Koren S."/>
            <person name="Silverstein K.A.T."/>
            <person name="Beckman K.B."/>
            <person name="Gohl D.M."/>
        </authorList>
    </citation>
    <scope>NUCLEOTIDE SEQUENCE</scope>
    <source>
        <strain evidence="2">Duluth1</strain>
        <tissue evidence="2">Whole animal</tissue>
    </source>
</reference>
<feature type="region of interest" description="Disordered" evidence="1">
    <location>
        <begin position="23"/>
        <end position="56"/>
    </location>
</feature>
<name>A0A9D3Y524_DREPO</name>
<proteinExistence type="predicted"/>
<reference evidence="2" key="2">
    <citation type="submission" date="2020-11" db="EMBL/GenBank/DDBJ databases">
        <authorList>
            <person name="McCartney M.A."/>
            <person name="Auch B."/>
            <person name="Kono T."/>
            <person name="Mallez S."/>
            <person name="Becker A."/>
            <person name="Gohl D.M."/>
            <person name="Silverstein K.A.T."/>
            <person name="Koren S."/>
            <person name="Bechman K.B."/>
            <person name="Herman A."/>
            <person name="Abrahante J.E."/>
            <person name="Garbe J."/>
        </authorList>
    </citation>
    <scope>NUCLEOTIDE SEQUENCE</scope>
    <source>
        <strain evidence="2">Duluth1</strain>
        <tissue evidence="2">Whole animal</tissue>
    </source>
</reference>
<dbReference type="Proteomes" id="UP000828390">
    <property type="component" value="Unassembled WGS sequence"/>
</dbReference>
<protein>
    <submittedName>
        <fullName evidence="2">Uncharacterized protein</fullName>
    </submittedName>
</protein>
<organism evidence="2 3">
    <name type="scientific">Dreissena polymorpha</name>
    <name type="common">Zebra mussel</name>
    <name type="synonym">Mytilus polymorpha</name>
    <dbReference type="NCBI Taxonomy" id="45954"/>
    <lineage>
        <taxon>Eukaryota</taxon>
        <taxon>Metazoa</taxon>
        <taxon>Spiralia</taxon>
        <taxon>Lophotrochozoa</taxon>
        <taxon>Mollusca</taxon>
        <taxon>Bivalvia</taxon>
        <taxon>Autobranchia</taxon>
        <taxon>Heteroconchia</taxon>
        <taxon>Euheterodonta</taxon>
        <taxon>Imparidentia</taxon>
        <taxon>Neoheterodontei</taxon>
        <taxon>Myida</taxon>
        <taxon>Dreissenoidea</taxon>
        <taxon>Dreissenidae</taxon>
        <taxon>Dreissena</taxon>
    </lineage>
</organism>
<dbReference type="AlphaFoldDB" id="A0A9D3Y524"/>
<feature type="compositionally biased region" description="Acidic residues" evidence="1">
    <location>
        <begin position="33"/>
        <end position="45"/>
    </location>
</feature>